<proteinExistence type="predicted"/>
<gene>
    <name evidence="1" type="ORF">Cgig2_020025</name>
</gene>
<organism evidence="1 2">
    <name type="scientific">Carnegiea gigantea</name>
    <dbReference type="NCBI Taxonomy" id="171969"/>
    <lineage>
        <taxon>Eukaryota</taxon>
        <taxon>Viridiplantae</taxon>
        <taxon>Streptophyta</taxon>
        <taxon>Embryophyta</taxon>
        <taxon>Tracheophyta</taxon>
        <taxon>Spermatophyta</taxon>
        <taxon>Magnoliopsida</taxon>
        <taxon>eudicotyledons</taxon>
        <taxon>Gunneridae</taxon>
        <taxon>Pentapetalae</taxon>
        <taxon>Caryophyllales</taxon>
        <taxon>Cactineae</taxon>
        <taxon>Cactaceae</taxon>
        <taxon>Cactoideae</taxon>
        <taxon>Echinocereeae</taxon>
        <taxon>Carnegiea</taxon>
    </lineage>
</organism>
<accession>A0A9Q1K2H9</accession>
<dbReference type="EMBL" id="JAKOGI010000404">
    <property type="protein sequence ID" value="KAJ8435563.1"/>
    <property type="molecule type" value="Genomic_DNA"/>
</dbReference>
<evidence type="ECO:0000313" key="1">
    <source>
        <dbReference type="EMBL" id="KAJ8435563.1"/>
    </source>
</evidence>
<dbReference type="AlphaFoldDB" id="A0A9Q1K2H9"/>
<keyword evidence="2" id="KW-1185">Reference proteome</keyword>
<reference evidence="1" key="1">
    <citation type="submission" date="2022-04" db="EMBL/GenBank/DDBJ databases">
        <title>Carnegiea gigantea Genome sequencing and assembly v2.</title>
        <authorList>
            <person name="Copetti D."/>
            <person name="Sanderson M.J."/>
            <person name="Burquez A."/>
            <person name="Wojciechowski M.F."/>
        </authorList>
    </citation>
    <scope>NUCLEOTIDE SEQUENCE</scope>
    <source>
        <strain evidence="1">SGP5-SGP5p</strain>
        <tissue evidence="1">Aerial part</tissue>
    </source>
</reference>
<sequence length="248" mass="28995">MLMSNGRLMLRKWRQVIRSGQLIRLRLLSARDKRFYKRMLLQRRCTKNITRIGQAKSANPRLEQTHLSLGFHSDAKDTEVEIVTDGELNDEVSRNERPIKVDEDTDFKKLKLQVGMTFRTIEMFKDAISRLRKQAEALSEIREEGGGAKRRKEARRVKELLEVEEEAKNIPSSSGSQPMTEQGQPIILSQASFLVYDVRYERNFIVRNRFLDLMRLVICENKDDKTTFRSLIGQQSASKARWFVKFDI</sequence>
<protein>
    <submittedName>
        <fullName evidence="1">Uncharacterized protein</fullName>
    </submittedName>
</protein>
<comment type="caution">
    <text evidence="1">The sequence shown here is derived from an EMBL/GenBank/DDBJ whole genome shotgun (WGS) entry which is preliminary data.</text>
</comment>
<evidence type="ECO:0000313" key="2">
    <source>
        <dbReference type="Proteomes" id="UP001153076"/>
    </source>
</evidence>
<name>A0A9Q1K2H9_9CARY</name>
<dbReference type="Proteomes" id="UP001153076">
    <property type="component" value="Unassembled WGS sequence"/>
</dbReference>